<feature type="region of interest" description="Disordered" evidence="1">
    <location>
        <begin position="25"/>
        <end position="59"/>
    </location>
</feature>
<evidence type="ECO:0000256" key="1">
    <source>
        <dbReference type="SAM" id="MobiDB-lite"/>
    </source>
</evidence>
<dbReference type="EMBL" id="GBRH01189382">
    <property type="protein sequence ID" value="JAE08514.1"/>
    <property type="molecule type" value="Transcribed_RNA"/>
</dbReference>
<sequence>MEGDKVFATIDSLWFYSSLFHQLSSQHKQSQCPEEPQPSRQQQESAETHKTTGSISAQPPRCVKEATVAAKSITAARSSRELDERMNACLKKQRRRTRVVAVPARCSPAPMPAPDDGMAMKAHLRSWAHAVACSVR</sequence>
<evidence type="ECO:0000313" key="2">
    <source>
        <dbReference type="EMBL" id="JAE08514.1"/>
    </source>
</evidence>
<accession>A0A0A9FBB8</accession>
<feature type="compositionally biased region" description="Low complexity" evidence="1">
    <location>
        <begin position="29"/>
        <end position="45"/>
    </location>
</feature>
<reference evidence="2" key="1">
    <citation type="submission" date="2014-09" db="EMBL/GenBank/DDBJ databases">
        <authorList>
            <person name="Magalhaes I.L.F."/>
            <person name="Oliveira U."/>
            <person name="Santos F.R."/>
            <person name="Vidigal T.H.D.A."/>
            <person name="Brescovit A.D."/>
            <person name="Santos A.J."/>
        </authorList>
    </citation>
    <scope>NUCLEOTIDE SEQUENCE</scope>
    <source>
        <tissue evidence="2">Shoot tissue taken approximately 20 cm above the soil surface</tissue>
    </source>
</reference>
<reference evidence="2" key="2">
    <citation type="journal article" date="2015" name="Data Brief">
        <title>Shoot transcriptome of the giant reed, Arundo donax.</title>
        <authorList>
            <person name="Barrero R.A."/>
            <person name="Guerrero F.D."/>
            <person name="Moolhuijzen P."/>
            <person name="Goolsby J.A."/>
            <person name="Tidwell J."/>
            <person name="Bellgard S.E."/>
            <person name="Bellgard M.I."/>
        </authorList>
    </citation>
    <scope>NUCLEOTIDE SEQUENCE</scope>
    <source>
        <tissue evidence="2">Shoot tissue taken approximately 20 cm above the soil surface</tissue>
    </source>
</reference>
<organism evidence="2">
    <name type="scientific">Arundo donax</name>
    <name type="common">Giant reed</name>
    <name type="synonym">Donax arundinaceus</name>
    <dbReference type="NCBI Taxonomy" id="35708"/>
    <lineage>
        <taxon>Eukaryota</taxon>
        <taxon>Viridiplantae</taxon>
        <taxon>Streptophyta</taxon>
        <taxon>Embryophyta</taxon>
        <taxon>Tracheophyta</taxon>
        <taxon>Spermatophyta</taxon>
        <taxon>Magnoliopsida</taxon>
        <taxon>Liliopsida</taxon>
        <taxon>Poales</taxon>
        <taxon>Poaceae</taxon>
        <taxon>PACMAD clade</taxon>
        <taxon>Arundinoideae</taxon>
        <taxon>Arundineae</taxon>
        <taxon>Arundo</taxon>
    </lineage>
</organism>
<dbReference type="PANTHER" id="PTHR33785">
    <property type="entry name" value="OS06G0550800 PROTEIN"/>
    <property type="match status" value="1"/>
</dbReference>
<dbReference type="AlphaFoldDB" id="A0A0A9FBB8"/>
<proteinExistence type="predicted"/>
<dbReference type="PANTHER" id="PTHR33785:SF8">
    <property type="entry name" value="BZIP DOMAIN-CONTAINING PROTEIN"/>
    <property type="match status" value="1"/>
</dbReference>
<name>A0A0A9FBB8_ARUDO</name>
<protein>
    <submittedName>
        <fullName evidence="2">Uncharacterized protein</fullName>
    </submittedName>
</protein>